<keyword evidence="1" id="KW-1133">Transmembrane helix</keyword>
<organism evidence="2 3">
    <name type="scientific">Brunnivagina elsteri CCALA 953</name>
    <dbReference type="NCBI Taxonomy" id="987040"/>
    <lineage>
        <taxon>Bacteria</taxon>
        <taxon>Bacillati</taxon>
        <taxon>Cyanobacteriota</taxon>
        <taxon>Cyanophyceae</taxon>
        <taxon>Nostocales</taxon>
        <taxon>Calotrichaceae</taxon>
        <taxon>Brunnivagina</taxon>
    </lineage>
</organism>
<feature type="transmembrane region" description="Helical" evidence="1">
    <location>
        <begin position="392"/>
        <end position="411"/>
    </location>
</feature>
<sequence>MMGSILEKIGDRNPQFLREVKGRLKIFPIIFVTVLSLLMQFLVYICHVENMSPHAGNGEYIRYLAHWDRVFQSLNPIFIFSLLVCGTYQIISDISKEESRGTLNFIRLSPQSEVSILTGKILGVPILLYLFIAVAIPFHLISGMLSGIPFLNIVAFYLILSACCGFIFSAATLLSVMTQNVAKKSQGIVAWLGSALVLMFLTSSYSFSSTNIPFDHAFAWLLMFNPTSITQYLSQSSRDLERLQFFYIPVGMNLIGIIGIHLANYAFWTYSLWQGIKRLFRNSNATFFSKSYSYLFVILTQITLWGFTLQKGEYYTSGERNYDINSVIQQNIPLFFVFNLILIFALMRILSPTRQSILDWSRYRHLERNHRQGWQSTIYGDLLLGEKTPSQFTIGINLLLITTPFIIWLIIAPLLNTHDKFAILWLTDEVGIFKALLAIGFLISLTMIYATVYQFAAIARVSQPFSLATFAIFTLNVLPPAIFFKLNIDPVKNPIPWLFSTIPWAGFTANAPIICFALLGEIMILVLLNMKLMKQIKLAGSSTTKELLNTSG</sequence>
<feature type="transmembrane region" description="Helical" evidence="1">
    <location>
        <begin position="246"/>
        <end position="270"/>
    </location>
</feature>
<dbReference type="OrthoDB" id="458286at2"/>
<dbReference type="Proteomes" id="UP000218238">
    <property type="component" value="Unassembled WGS sequence"/>
</dbReference>
<dbReference type="RefSeq" id="WP_143289219.1">
    <property type="nucleotide sequence ID" value="NZ_NTFS01000027.1"/>
</dbReference>
<comment type="caution">
    <text evidence="2">The sequence shown here is derived from an EMBL/GenBank/DDBJ whole genome shotgun (WGS) entry which is preliminary data.</text>
</comment>
<dbReference type="AlphaFoldDB" id="A0A2A2TNF1"/>
<evidence type="ECO:0000256" key="1">
    <source>
        <dbReference type="SAM" id="Phobius"/>
    </source>
</evidence>
<accession>A0A2A2TNF1</accession>
<dbReference type="EMBL" id="NTFS01000027">
    <property type="protein sequence ID" value="PAX59980.1"/>
    <property type="molecule type" value="Genomic_DNA"/>
</dbReference>
<feature type="transmembrane region" description="Helical" evidence="1">
    <location>
        <begin position="126"/>
        <end position="148"/>
    </location>
</feature>
<reference evidence="2 3" key="1">
    <citation type="submission" date="2017-08" db="EMBL/GenBank/DDBJ databases">
        <title>Draft genome sequence of filamentous cyanobacterium Calothrix elsteri CCALA 953.</title>
        <authorList>
            <person name="Gagunashvili A.N."/>
            <person name="Elster J."/>
            <person name="Andresson O.S."/>
        </authorList>
    </citation>
    <scope>NUCLEOTIDE SEQUENCE [LARGE SCALE GENOMIC DNA]</scope>
    <source>
        <strain evidence="2 3">CCALA 953</strain>
    </source>
</reference>
<evidence type="ECO:0000313" key="2">
    <source>
        <dbReference type="EMBL" id="PAX59980.1"/>
    </source>
</evidence>
<feature type="transmembrane region" description="Helical" evidence="1">
    <location>
        <begin position="291"/>
        <end position="308"/>
    </location>
</feature>
<feature type="transmembrane region" description="Helical" evidence="1">
    <location>
        <begin position="73"/>
        <end position="91"/>
    </location>
</feature>
<feature type="transmembrane region" description="Helical" evidence="1">
    <location>
        <begin position="431"/>
        <end position="453"/>
    </location>
</feature>
<gene>
    <name evidence="2" type="ORF">CK510_04175</name>
</gene>
<protein>
    <submittedName>
        <fullName evidence="2">ABC transporter permease</fullName>
    </submittedName>
</protein>
<feature type="transmembrane region" description="Helical" evidence="1">
    <location>
        <begin position="328"/>
        <end position="350"/>
    </location>
</feature>
<feature type="transmembrane region" description="Helical" evidence="1">
    <location>
        <begin position="465"/>
        <end position="484"/>
    </location>
</feature>
<keyword evidence="1" id="KW-0812">Transmembrane</keyword>
<feature type="transmembrane region" description="Helical" evidence="1">
    <location>
        <begin position="154"/>
        <end position="176"/>
    </location>
</feature>
<evidence type="ECO:0000313" key="3">
    <source>
        <dbReference type="Proteomes" id="UP000218238"/>
    </source>
</evidence>
<feature type="transmembrane region" description="Helical" evidence="1">
    <location>
        <begin position="26"/>
        <end position="45"/>
    </location>
</feature>
<feature type="transmembrane region" description="Helical" evidence="1">
    <location>
        <begin position="188"/>
        <end position="207"/>
    </location>
</feature>
<keyword evidence="1" id="KW-0472">Membrane</keyword>
<proteinExistence type="predicted"/>
<keyword evidence="3" id="KW-1185">Reference proteome</keyword>
<name>A0A2A2TNF1_9CYAN</name>
<feature type="transmembrane region" description="Helical" evidence="1">
    <location>
        <begin position="504"/>
        <end position="528"/>
    </location>
</feature>